<accession>A0A9N8DRP4</accession>
<feature type="region of interest" description="Disordered" evidence="1">
    <location>
        <begin position="235"/>
        <end position="298"/>
    </location>
</feature>
<feature type="chain" id="PRO_5040389605" evidence="2">
    <location>
        <begin position="20"/>
        <end position="351"/>
    </location>
</feature>
<dbReference type="PRINTS" id="PR01217">
    <property type="entry name" value="PRICHEXTENSN"/>
</dbReference>
<evidence type="ECO:0000313" key="3">
    <source>
        <dbReference type="EMBL" id="CAB9505516.1"/>
    </source>
</evidence>
<proteinExistence type="predicted"/>
<evidence type="ECO:0000313" key="4">
    <source>
        <dbReference type="Proteomes" id="UP001153069"/>
    </source>
</evidence>
<feature type="region of interest" description="Disordered" evidence="1">
    <location>
        <begin position="177"/>
        <end position="199"/>
    </location>
</feature>
<evidence type="ECO:0000256" key="1">
    <source>
        <dbReference type="SAM" id="MobiDB-lite"/>
    </source>
</evidence>
<sequence>MMRLQYSLVLCLVFSVKLGQSNSALSAFSGRRTREDEAVPVQPRVRGAAAQSERQFRSSSLLRKLMKDEKNKGGKNNNMGGGNNNNNNNNFIGREFEDANEFNANGLSEPPGGCADPNIPDVQARRANSLTDQECVTNSCTGGCCRIYNWLICDESNSYDHLACVCNPNTSPPPPTPFPTMAPTLPPTTPAPTMPPPTTSMPTPLPTLPPVATAVTPEVEPLFNFTDNSTVAVDREDQGGAGSIDVGIPLPAPTTASPTTSSPTTSQPTPSPPTTSQPTPSPPTTSQPTPTPGPLLPWQQCSTGSIYHGNGATDCLYAEDCIVKDECCIRNFCLCGNPGGMDSECVPSRFI</sequence>
<comment type="caution">
    <text evidence="3">The sequence shown here is derived from an EMBL/GenBank/DDBJ whole genome shotgun (WGS) entry which is preliminary data.</text>
</comment>
<protein>
    <submittedName>
        <fullName evidence="3">Uncharacterized protein</fullName>
    </submittedName>
</protein>
<keyword evidence="4" id="KW-1185">Reference proteome</keyword>
<organism evidence="3 4">
    <name type="scientific">Seminavis robusta</name>
    <dbReference type="NCBI Taxonomy" id="568900"/>
    <lineage>
        <taxon>Eukaryota</taxon>
        <taxon>Sar</taxon>
        <taxon>Stramenopiles</taxon>
        <taxon>Ochrophyta</taxon>
        <taxon>Bacillariophyta</taxon>
        <taxon>Bacillariophyceae</taxon>
        <taxon>Bacillariophycidae</taxon>
        <taxon>Naviculales</taxon>
        <taxon>Naviculaceae</taxon>
        <taxon>Seminavis</taxon>
    </lineage>
</organism>
<keyword evidence="2" id="KW-0732">Signal</keyword>
<reference evidence="3" key="1">
    <citation type="submission" date="2020-06" db="EMBL/GenBank/DDBJ databases">
        <authorList>
            <consortium name="Plant Systems Biology data submission"/>
        </authorList>
    </citation>
    <scope>NUCLEOTIDE SEQUENCE</scope>
    <source>
        <strain evidence="3">D6</strain>
    </source>
</reference>
<feature type="compositionally biased region" description="Low complexity" evidence="1">
    <location>
        <begin position="253"/>
        <end position="268"/>
    </location>
</feature>
<dbReference type="AlphaFoldDB" id="A0A9N8DRP4"/>
<evidence type="ECO:0000256" key="2">
    <source>
        <dbReference type="SAM" id="SignalP"/>
    </source>
</evidence>
<feature type="signal peptide" evidence="2">
    <location>
        <begin position="1"/>
        <end position="19"/>
    </location>
</feature>
<name>A0A9N8DRP4_9STRA</name>
<feature type="region of interest" description="Disordered" evidence="1">
    <location>
        <begin position="60"/>
        <end position="92"/>
    </location>
</feature>
<feature type="compositionally biased region" description="Low complexity" evidence="1">
    <location>
        <begin position="74"/>
        <end position="90"/>
    </location>
</feature>
<gene>
    <name evidence="3" type="ORF">SEMRO_234_G094350.1</name>
</gene>
<dbReference type="Proteomes" id="UP001153069">
    <property type="component" value="Unassembled WGS sequence"/>
</dbReference>
<feature type="compositionally biased region" description="Pro residues" evidence="1">
    <location>
        <begin position="269"/>
        <end position="295"/>
    </location>
</feature>
<dbReference type="EMBL" id="CAICTM010000233">
    <property type="protein sequence ID" value="CAB9505516.1"/>
    <property type="molecule type" value="Genomic_DNA"/>
</dbReference>